<dbReference type="EMBL" id="VDEQ01000064">
    <property type="protein sequence ID" value="MQS35296.1"/>
    <property type="molecule type" value="Genomic_DNA"/>
</dbReference>
<protein>
    <submittedName>
        <fullName evidence="3">Integrin-like protein</fullName>
    </submittedName>
</protein>
<sequence>MRTSIRTALATAVTVSLTGGLLGLTTGSVTAAPAKAAAKPAKAAKHPDDYNGDGYRDYAIKTADNSVTVTYGTKSGPGTKTFRFNQDSRGIPGEHDGDDDEVFGDDLASADFNGDGYADLAVSDEEELVHQQDPDRGLVVIVWGSKSGLGSQATELPAAAEKRVRFGGNLAAGDFDGDGKPDLALTDDRFLHIYRGGFTPAGGTGGITTHTSGGMSSFYTLVAGEVTKDKATDLYAIGDSWADGKRNSSTWFLKGGAAIEPGTPVPYRTNTYVGYGSSGVVADFDKDGYGDLAFSDYAYRNYSGSVLVLRGGENGPADSRRITQDTAGVATVADPIDRFGTQLSAGDTDRDGYPDLAVGTEEAVGEANGEERAGGAHVLHGGKKGLTGAGSKWFTRDTKGIPGKARAYAKFGSEVRLRDTDRDGYADLLMSGDSKRGTYDGILLGGGKGGVTVKQLRKVNLTATFPQ</sequence>
<proteinExistence type="predicted"/>
<organism evidence="3 4">
    <name type="scientific">Streptomyces katsurahamanus</name>
    <dbReference type="NCBI Taxonomy" id="2577098"/>
    <lineage>
        <taxon>Bacteria</taxon>
        <taxon>Bacillati</taxon>
        <taxon>Actinomycetota</taxon>
        <taxon>Actinomycetes</taxon>
        <taxon>Kitasatosporales</taxon>
        <taxon>Streptomycetaceae</taxon>
        <taxon>Streptomyces</taxon>
    </lineage>
</organism>
<dbReference type="PANTHER" id="PTHR23221">
    <property type="entry name" value="GLYCOSYLPHOSPHATIDYLINOSITOL PHOSPHOLIPASE D"/>
    <property type="match status" value="1"/>
</dbReference>
<accession>A0ABW9NPT6</accession>
<evidence type="ECO:0000256" key="1">
    <source>
        <dbReference type="ARBA" id="ARBA00022729"/>
    </source>
</evidence>
<keyword evidence="1 2" id="KW-0732">Signal</keyword>
<dbReference type="Gene3D" id="2.130.10.130">
    <property type="entry name" value="Integrin alpha, N-terminal"/>
    <property type="match status" value="2"/>
</dbReference>
<dbReference type="Pfam" id="PF01839">
    <property type="entry name" value="FG-GAP"/>
    <property type="match status" value="1"/>
</dbReference>
<evidence type="ECO:0000256" key="2">
    <source>
        <dbReference type="SAM" id="SignalP"/>
    </source>
</evidence>
<dbReference type="SUPFAM" id="SSF69318">
    <property type="entry name" value="Integrin alpha N-terminal domain"/>
    <property type="match status" value="1"/>
</dbReference>
<comment type="caution">
    <text evidence="3">The sequence shown here is derived from an EMBL/GenBank/DDBJ whole genome shotgun (WGS) entry which is preliminary data.</text>
</comment>
<evidence type="ECO:0000313" key="4">
    <source>
        <dbReference type="Proteomes" id="UP000460558"/>
    </source>
</evidence>
<name>A0ABW9NPT6_9ACTN</name>
<keyword evidence="4" id="KW-1185">Reference proteome</keyword>
<reference evidence="3 4" key="1">
    <citation type="submission" date="2019-06" db="EMBL/GenBank/DDBJ databases">
        <title>Comparative genomics and metabolomics analyses of clavulanic acid producing Streptomyces species provides insight into specialized metabolism and evolution of beta-lactam biosynthetic gene clusters.</title>
        <authorList>
            <person name="Moore M.A."/>
            <person name="Cruz-Morales P."/>
            <person name="Barona Gomez F."/>
            <person name="Kapil T."/>
        </authorList>
    </citation>
    <scope>NUCLEOTIDE SEQUENCE [LARGE SCALE GENOMIC DNA]</scope>
    <source>
        <strain evidence="3 4">T-272</strain>
    </source>
</reference>
<dbReference type="PANTHER" id="PTHR23221:SF7">
    <property type="entry name" value="PHOSPHATIDYLINOSITOL-GLYCAN-SPECIFIC PHOSPHOLIPASE D"/>
    <property type="match status" value="1"/>
</dbReference>
<dbReference type="RefSeq" id="WP_323371237.1">
    <property type="nucleotide sequence ID" value="NZ_VDEQ01000064.1"/>
</dbReference>
<feature type="chain" id="PRO_5046795924" evidence="2">
    <location>
        <begin position="32"/>
        <end position="467"/>
    </location>
</feature>
<dbReference type="Proteomes" id="UP000460558">
    <property type="component" value="Unassembled WGS sequence"/>
</dbReference>
<gene>
    <name evidence="3" type="ORF">FFZ77_06625</name>
</gene>
<evidence type="ECO:0000313" key="3">
    <source>
        <dbReference type="EMBL" id="MQS35296.1"/>
    </source>
</evidence>
<dbReference type="Pfam" id="PF13517">
    <property type="entry name" value="FG-GAP_3"/>
    <property type="match status" value="1"/>
</dbReference>
<dbReference type="InterPro" id="IPR013517">
    <property type="entry name" value="FG-GAP"/>
</dbReference>
<dbReference type="InterPro" id="IPR028994">
    <property type="entry name" value="Integrin_alpha_N"/>
</dbReference>
<feature type="signal peptide" evidence="2">
    <location>
        <begin position="1"/>
        <end position="31"/>
    </location>
</feature>